<dbReference type="Proteomes" id="UP000261187">
    <property type="component" value="Unassembled WGS sequence"/>
</dbReference>
<name>A0AA92SW43_9BACT</name>
<reference evidence="1" key="2">
    <citation type="submission" date="2022-07" db="EMBL/GenBank/DDBJ databases">
        <title>Prevotella copri.</title>
        <authorList>
            <person name="Yang C."/>
        </authorList>
    </citation>
    <scope>NUCLEOTIDE SEQUENCE</scope>
    <source>
        <strain evidence="1">HF1805</strain>
    </source>
</reference>
<dbReference type="EMBL" id="QSSA01000049">
    <property type="protein sequence ID" value="RGL54797.1"/>
    <property type="molecule type" value="Genomic_DNA"/>
</dbReference>
<organism evidence="2 3">
    <name type="scientific">Segatella copri</name>
    <dbReference type="NCBI Taxonomy" id="165179"/>
    <lineage>
        <taxon>Bacteria</taxon>
        <taxon>Pseudomonadati</taxon>
        <taxon>Bacteroidota</taxon>
        <taxon>Bacteroidia</taxon>
        <taxon>Bacteroidales</taxon>
        <taxon>Prevotellaceae</taxon>
        <taxon>Segatella</taxon>
    </lineage>
</organism>
<evidence type="ECO:0000313" key="3">
    <source>
        <dbReference type="Proteomes" id="UP000261187"/>
    </source>
</evidence>
<evidence type="ECO:0000313" key="1">
    <source>
        <dbReference type="EMBL" id="MCP9550700.1"/>
    </source>
</evidence>
<sequence>MKKLDLVKINSCAPYSVKEDTQEGAYTFIADSGAEFSIGFMPDDLIRSDESYECIIGNLNGVKSPRDKNVKATVIAIVEEFFNANKATMLFLCSTSDGKQLMRGRLFKNWFDTYKYRNRFTMVTSTLLDEYGIDNSTIACDALNAL</sequence>
<comment type="caution">
    <text evidence="2">The sequence shown here is derived from an EMBL/GenBank/DDBJ whole genome shotgun (WGS) entry which is preliminary data.</text>
</comment>
<dbReference type="Pfam" id="PF19666">
    <property type="entry name" value="DUF6169"/>
    <property type="match status" value="1"/>
</dbReference>
<dbReference type="EMBL" id="JANDWU010000043">
    <property type="protein sequence ID" value="MCP9550700.1"/>
    <property type="molecule type" value="Genomic_DNA"/>
</dbReference>
<accession>A0AA92SW43</accession>
<dbReference type="RefSeq" id="WP_117695735.1">
    <property type="nucleotide sequence ID" value="NZ_JANDWU010000043.1"/>
</dbReference>
<protein>
    <submittedName>
        <fullName evidence="1">DUF6169 family protein</fullName>
    </submittedName>
</protein>
<reference evidence="2 3" key="1">
    <citation type="submission" date="2018-08" db="EMBL/GenBank/DDBJ databases">
        <title>A genome reference for cultivated species of the human gut microbiota.</title>
        <authorList>
            <person name="Zou Y."/>
            <person name="Xue W."/>
            <person name="Luo G."/>
        </authorList>
    </citation>
    <scope>NUCLEOTIDE SEQUENCE [LARGE SCALE GENOMIC DNA]</scope>
    <source>
        <strain evidence="2 3">TF06-40</strain>
    </source>
</reference>
<gene>
    <name evidence="2" type="ORF">DXC61_14540</name>
    <name evidence="1" type="ORF">NNC68_14660</name>
</gene>
<dbReference type="Proteomes" id="UP001205506">
    <property type="component" value="Unassembled WGS sequence"/>
</dbReference>
<dbReference type="InterPro" id="IPR046167">
    <property type="entry name" value="DUF6169"/>
</dbReference>
<dbReference type="AlphaFoldDB" id="A0AA92SW43"/>
<evidence type="ECO:0000313" key="2">
    <source>
        <dbReference type="EMBL" id="RGL54797.1"/>
    </source>
</evidence>
<proteinExistence type="predicted"/>